<comment type="caution">
    <text evidence="3">The sequence shown here is derived from an EMBL/GenBank/DDBJ whole genome shotgun (WGS) entry which is preliminary data.</text>
</comment>
<accession>A0ABV8HRU8</accession>
<organism evidence="3 4">
    <name type="scientific">Streptomyces polygonati</name>
    <dbReference type="NCBI Taxonomy" id="1617087"/>
    <lineage>
        <taxon>Bacteria</taxon>
        <taxon>Bacillati</taxon>
        <taxon>Actinomycetota</taxon>
        <taxon>Actinomycetes</taxon>
        <taxon>Kitasatosporales</taxon>
        <taxon>Streptomycetaceae</taxon>
        <taxon>Streptomyces</taxon>
    </lineage>
</organism>
<dbReference type="RefSeq" id="WP_386429678.1">
    <property type="nucleotide sequence ID" value="NZ_JBHSBB010000010.1"/>
</dbReference>
<keyword evidence="2" id="KW-0812">Transmembrane</keyword>
<keyword evidence="2" id="KW-1133">Transmembrane helix</keyword>
<evidence type="ECO:0000256" key="2">
    <source>
        <dbReference type="SAM" id="Phobius"/>
    </source>
</evidence>
<dbReference type="EMBL" id="JBHSBB010000010">
    <property type="protein sequence ID" value="MFC4032611.1"/>
    <property type="molecule type" value="Genomic_DNA"/>
</dbReference>
<sequence>MPSAANPPGKGTKSRGCGLTFVTVLLLLLAAVGYLAYHFRYQKGPAEAGCTVTSSGDEMSLSVTQAGNAATIAAVATARGLPERALTIALATSLQESRLENLDHGDRDSLGLFQQRPSQGWGTSRQILDPVYSANVFFDSLVKIKGYTRLPLTVAAQRVQKSGYPQAYAKQEADATLLSAALSGHDAGALSCTTGADTPDSAGGRFGDTAVVAARLTREFGAEVKPRTVGGQPHTVSVPSAPAGGAAQGDGVRRGWELAQWAVAHAHDLKVRQVSFGGMNWQAAQSGKGWQKQRPPAGQTDPAKVAAPASGQVLITVAS</sequence>
<protein>
    <submittedName>
        <fullName evidence="3">Heavy metal transporter</fullName>
    </submittedName>
</protein>
<keyword evidence="2" id="KW-0472">Membrane</keyword>
<evidence type="ECO:0000256" key="1">
    <source>
        <dbReference type="SAM" id="MobiDB-lite"/>
    </source>
</evidence>
<name>A0ABV8HRU8_9ACTN</name>
<evidence type="ECO:0000313" key="3">
    <source>
        <dbReference type="EMBL" id="MFC4032611.1"/>
    </source>
</evidence>
<reference evidence="4" key="1">
    <citation type="journal article" date="2019" name="Int. J. Syst. Evol. Microbiol.">
        <title>The Global Catalogue of Microorganisms (GCM) 10K type strain sequencing project: providing services to taxonomists for standard genome sequencing and annotation.</title>
        <authorList>
            <consortium name="The Broad Institute Genomics Platform"/>
            <consortium name="The Broad Institute Genome Sequencing Center for Infectious Disease"/>
            <person name="Wu L."/>
            <person name="Ma J."/>
        </authorList>
    </citation>
    <scope>NUCLEOTIDE SEQUENCE [LARGE SCALE GENOMIC DNA]</scope>
    <source>
        <strain evidence="4">CGMCC 4.7237</strain>
    </source>
</reference>
<feature type="transmembrane region" description="Helical" evidence="2">
    <location>
        <begin position="18"/>
        <end position="37"/>
    </location>
</feature>
<feature type="region of interest" description="Disordered" evidence="1">
    <location>
        <begin position="285"/>
        <end position="307"/>
    </location>
</feature>
<proteinExistence type="predicted"/>
<keyword evidence="4" id="KW-1185">Reference proteome</keyword>
<evidence type="ECO:0000313" key="4">
    <source>
        <dbReference type="Proteomes" id="UP001595765"/>
    </source>
</evidence>
<feature type="region of interest" description="Disordered" evidence="1">
    <location>
        <begin position="226"/>
        <end position="249"/>
    </location>
</feature>
<gene>
    <name evidence="3" type="ORF">ACFO3J_14100</name>
</gene>
<dbReference type="Proteomes" id="UP001595765">
    <property type="component" value="Unassembled WGS sequence"/>
</dbReference>